<evidence type="ECO:0000259" key="2">
    <source>
        <dbReference type="PROSITE" id="PS50222"/>
    </source>
</evidence>
<gene>
    <name evidence="3" type="ORF">TAO_1789</name>
</gene>
<dbReference type="RefSeq" id="WP_096527628.1">
    <property type="nucleotide sequence ID" value="NZ_AP014836.1"/>
</dbReference>
<dbReference type="PROSITE" id="PS50222">
    <property type="entry name" value="EF_HAND_2"/>
    <property type="match status" value="1"/>
</dbReference>
<dbReference type="SUPFAM" id="SSF47473">
    <property type="entry name" value="EF-hand"/>
    <property type="match status" value="1"/>
</dbReference>
<dbReference type="InterPro" id="IPR011992">
    <property type="entry name" value="EF-hand-dom_pair"/>
</dbReference>
<accession>A0A1Q2SPZ7</accession>
<dbReference type="CDD" id="cd00051">
    <property type="entry name" value="EFh"/>
    <property type="match status" value="1"/>
</dbReference>
<dbReference type="AlphaFoldDB" id="A0A1Q2SPZ7"/>
<name>A0A1Q2SPZ7_9GAMM</name>
<protein>
    <recommendedName>
        <fullName evidence="2">EF-hand domain-containing protein</fullName>
    </recommendedName>
</protein>
<feature type="domain" description="EF-hand" evidence="2">
    <location>
        <begin position="40"/>
        <end position="75"/>
    </location>
</feature>
<dbReference type="KEGG" id="ntt:TAO_1789"/>
<evidence type="ECO:0000256" key="1">
    <source>
        <dbReference type="SAM" id="SignalP"/>
    </source>
</evidence>
<dbReference type="InterPro" id="IPR018247">
    <property type="entry name" value="EF_Hand_1_Ca_BS"/>
</dbReference>
<dbReference type="Proteomes" id="UP000243679">
    <property type="component" value="Chromosome"/>
</dbReference>
<evidence type="ECO:0000313" key="3">
    <source>
        <dbReference type="EMBL" id="BAW81159.1"/>
    </source>
</evidence>
<organism evidence="3 4">
    <name type="scientific">Candidatus Nitrosoglobus terrae</name>
    <dbReference type="NCBI Taxonomy" id="1630141"/>
    <lineage>
        <taxon>Bacteria</taxon>
        <taxon>Pseudomonadati</taxon>
        <taxon>Pseudomonadota</taxon>
        <taxon>Gammaproteobacteria</taxon>
        <taxon>Chromatiales</taxon>
        <taxon>Chromatiaceae</taxon>
        <taxon>Candidatus Nitrosoglobus</taxon>
    </lineage>
</organism>
<reference evidence="3 4" key="1">
    <citation type="journal article" date="2017" name="ISME J.">
        <title>An acid-tolerant ammonia-oxidizing ?-proteobacterium from soil.</title>
        <authorList>
            <person name="Hayatsu M."/>
            <person name="Tago K."/>
            <person name="Uchiyama I."/>
            <person name="Toyoda A."/>
            <person name="Wang Y."/>
            <person name="Shimomura Y."/>
            <person name="Okubo T."/>
            <person name="Kurisu F."/>
            <person name="Hirono Y."/>
            <person name="Nonaka K."/>
            <person name="Akiyama H."/>
            <person name="Itoh T."/>
            <person name="Takami H."/>
        </authorList>
    </citation>
    <scope>NUCLEOTIDE SEQUENCE [LARGE SCALE GENOMIC DNA]</scope>
    <source>
        <strain evidence="3 4">TAO100</strain>
    </source>
</reference>
<dbReference type="Pfam" id="PF13202">
    <property type="entry name" value="EF-hand_5"/>
    <property type="match status" value="1"/>
</dbReference>
<dbReference type="OrthoDB" id="5703633at2"/>
<dbReference type="EMBL" id="AP014836">
    <property type="protein sequence ID" value="BAW81159.1"/>
    <property type="molecule type" value="Genomic_DNA"/>
</dbReference>
<dbReference type="PROSITE" id="PS00018">
    <property type="entry name" value="EF_HAND_1"/>
    <property type="match status" value="1"/>
</dbReference>
<feature type="chain" id="PRO_5012410984" description="EF-hand domain-containing protein" evidence="1">
    <location>
        <begin position="27"/>
        <end position="112"/>
    </location>
</feature>
<sequence>MKIIKMMGCSILFSGALSLASAPVFAENQSSLQKTNITKKQEMHDKSWFQEMDKNGDGKISKQEFEQAADSRFASMDTNKDTHVSIQEFVASAKTWKKEHAGNYSRHGNHSL</sequence>
<proteinExistence type="predicted"/>
<dbReference type="Gene3D" id="1.10.238.10">
    <property type="entry name" value="EF-hand"/>
    <property type="match status" value="1"/>
</dbReference>
<keyword evidence="1" id="KW-0732">Signal</keyword>
<evidence type="ECO:0000313" key="4">
    <source>
        <dbReference type="Proteomes" id="UP000243679"/>
    </source>
</evidence>
<dbReference type="InterPro" id="IPR002048">
    <property type="entry name" value="EF_hand_dom"/>
</dbReference>
<dbReference type="GO" id="GO:0005509">
    <property type="term" value="F:calcium ion binding"/>
    <property type="evidence" value="ECO:0007669"/>
    <property type="project" value="InterPro"/>
</dbReference>
<keyword evidence="4" id="KW-1185">Reference proteome</keyword>
<feature type="signal peptide" evidence="1">
    <location>
        <begin position="1"/>
        <end position="26"/>
    </location>
</feature>